<accession>A0ABS7AJM3</accession>
<dbReference type="RefSeq" id="WP_219765905.1">
    <property type="nucleotide sequence ID" value="NZ_JAHYBZ010000011.1"/>
</dbReference>
<keyword evidence="4" id="KW-1185">Reference proteome</keyword>
<sequence>MALAICLVDILTPIDGAVVVLYVVVMLIAGRWGRRRDILIATSGAIPPTMIVHVDMLGLRHIGSSTLPASVSLFAVAIAAPLVLQSQAAADALSRSERRDAACSTPAAPASWSRISALSARR</sequence>
<keyword evidence="2" id="KW-0812">Transmembrane</keyword>
<organism evidence="3 4">
    <name type="scientific">Roseomonas alba</name>
    <dbReference type="NCBI Taxonomy" id="2846776"/>
    <lineage>
        <taxon>Bacteria</taxon>
        <taxon>Pseudomonadati</taxon>
        <taxon>Pseudomonadota</taxon>
        <taxon>Alphaproteobacteria</taxon>
        <taxon>Acetobacterales</taxon>
        <taxon>Roseomonadaceae</taxon>
        <taxon>Roseomonas</taxon>
    </lineage>
</organism>
<keyword evidence="2" id="KW-0472">Membrane</keyword>
<keyword evidence="2" id="KW-1133">Transmembrane helix</keyword>
<proteinExistence type="predicted"/>
<feature type="region of interest" description="Disordered" evidence="1">
    <location>
        <begin position="100"/>
        <end position="122"/>
    </location>
</feature>
<name>A0ABS7AJM3_9PROT</name>
<evidence type="ECO:0000313" key="4">
    <source>
        <dbReference type="Proteomes" id="UP001196565"/>
    </source>
</evidence>
<dbReference type="EMBL" id="JAHYBZ010000011">
    <property type="protein sequence ID" value="MBW6401314.1"/>
    <property type="molecule type" value="Genomic_DNA"/>
</dbReference>
<reference evidence="3 4" key="1">
    <citation type="submission" date="2021-07" db="EMBL/GenBank/DDBJ databases">
        <authorList>
            <person name="So Y."/>
        </authorList>
    </citation>
    <scope>NUCLEOTIDE SEQUENCE [LARGE SCALE GENOMIC DNA]</scope>
    <source>
        <strain evidence="3 4">HJA6</strain>
    </source>
</reference>
<protein>
    <recommendedName>
        <fullName evidence="5">TRAP C4-dicarboxylate transport system permease DctM subunit domain-containing protein</fullName>
    </recommendedName>
</protein>
<evidence type="ECO:0000313" key="3">
    <source>
        <dbReference type="EMBL" id="MBW6401314.1"/>
    </source>
</evidence>
<comment type="caution">
    <text evidence="3">The sequence shown here is derived from an EMBL/GenBank/DDBJ whole genome shotgun (WGS) entry which is preliminary data.</text>
</comment>
<feature type="transmembrane region" description="Helical" evidence="2">
    <location>
        <begin position="12"/>
        <end position="29"/>
    </location>
</feature>
<evidence type="ECO:0008006" key="5">
    <source>
        <dbReference type="Google" id="ProtNLM"/>
    </source>
</evidence>
<evidence type="ECO:0000256" key="2">
    <source>
        <dbReference type="SAM" id="Phobius"/>
    </source>
</evidence>
<gene>
    <name evidence="3" type="ORF">KPL78_25885</name>
</gene>
<evidence type="ECO:0000256" key="1">
    <source>
        <dbReference type="SAM" id="MobiDB-lite"/>
    </source>
</evidence>
<dbReference type="Proteomes" id="UP001196565">
    <property type="component" value="Unassembled WGS sequence"/>
</dbReference>